<sequence length="164" mass="18243">PISINLYIYHIGLIPNIHSSPPATSSPVPPAAFPIFQSPSYLTSQVAGKPTEDGCNLFIYHLPQEYSDTDLAQAFAPYGQIVSAKVFIDKLTNRSKCFGFVSFDNVVSAQNAITNMNGHQIGLKRLKVELKKLRNDNNTTNHNNNSLKKNPQQQQQQQTRVSPF</sequence>
<dbReference type="SUPFAM" id="SSF54928">
    <property type="entry name" value="RNA-binding domain, RBD"/>
    <property type="match status" value="1"/>
</dbReference>
<comment type="caution">
    <text evidence="6">The sequence shown here is derived from an EMBL/GenBank/DDBJ whole genome shotgun (WGS) entry which is preliminary data.</text>
</comment>
<dbReference type="Proteomes" id="UP000663829">
    <property type="component" value="Unassembled WGS sequence"/>
</dbReference>
<evidence type="ECO:0000256" key="4">
    <source>
        <dbReference type="SAM" id="MobiDB-lite"/>
    </source>
</evidence>
<dbReference type="AlphaFoldDB" id="A0A816AW23"/>
<dbReference type="Gene3D" id="3.30.70.330">
    <property type="match status" value="1"/>
</dbReference>
<evidence type="ECO:0000313" key="8">
    <source>
        <dbReference type="Proteomes" id="UP000663829"/>
    </source>
</evidence>
<evidence type="ECO:0000256" key="2">
    <source>
        <dbReference type="ARBA" id="ARBA00022884"/>
    </source>
</evidence>
<evidence type="ECO:0000256" key="1">
    <source>
        <dbReference type="ARBA" id="ARBA00022737"/>
    </source>
</evidence>
<accession>A0A816AW23</accession>
<dbReference type="OrthoDB" id="10065384at2759"/>
<dbReference type="Pfam" id="PF00076">
    <property type="entry name" value="RRM_1"/>
    <property type="match status" value="1"/>
</dbReference>
<dbReference type="GO" id="GO:0003729">
    <property type="term" value="F:mRNA binding"/>
    <property type="evidence" value="ECO:0007669"/>
    <property type="project" value="TreeGrafter"/>
</dbReference>
<evidence type="ECO:0000259" key="5">
    <source>
        <dbReference type="PROSITE" id="PS50102"/>
    </source>
</evidence>
<dbReference type="EMBL" id="CAJOBC010102450">
    <property type="protein sequence ID" value="CAF4480001.1"/>
    <property type="molecule type" value="Genomic_DNA"/>
</dbReference>
<dbReference type="InterPro" id="IPR050502">
    <property type="entry name" value="Euk_RNA-bind_prot"/>
</dbReference>
<feature type="domain" description="RRM" evidence="5">
    <location>
        <begin position="55"/>
        <end position="133"/>
    </location>
</feature>
<keyword evidence="1" id="KW-0677">Repeat</keyword>
<keyword evidence="8" id="KW-1185">Reference proteome</keyword>
<evidence type="ECO:0000256" key="3">
    <source>
        <dbReference type="PROSITE-ProRule" id="PRU00176"/>
    </source>
</evidence>
<reference evidence="6" key="1">
    <citation type="submission" date="2021-02" db="EMBL/GenBank/DDBJ databases">
        <authorList>
            <person name="Nowell W R."/>
        </authorList>
    </citation>
    <scope>NUCLEOTIDE SEQUENCE</scope>
</reference>
<feature type="compositionally biased region" description="Low complexity" evidence="4">
    <location>
        <begin position="136"/>
        <end position="145"/>
    </location>
</feature>
<evidence type="ECO:0000313" key="6">
    <source>
        <dbReference type="EMBL" id="CAF1602172.1"/>
    </source>
</evidence>
<dbReference type="GO" id="GO:0010629">
    <property type="term" value="P:negative regulation of gene expression"/>
    <property type="evidence" value="ECO:0007669"/>
    <property type="project" value="UniProtKB-ARBA"/>
</dbReference>
<dbReference type="GO" id="GO:0009967">
    <property type="term" value="P:positive regulation of signal transduction"/>
    <property type="evidence" value="ECO:0007669"/>
    <property type="project" value="UniProtKB-ARBA"/>
</dbReference>
<evidence type="ECO:0000313" key="7">
    <source>
        <dbReference type="EMBL" id="CAF4480001.1"/>
    </source>
</evidence>
<protein>
    <recommendedName>
        <fullName evidence="5">RRM domain-containing protein</fullName>
    </recommendedName>
</protein>
<feature type="region of interest" description="Disordered" evidence="4">
    <location>
        <begin position="136"/>
        <end position="164"/>
    </location>
</feature>
<dbReference type="PROSITE" id="PS50102">
    <property type="entry name" value="RRM"/>
    <property type="match status" value="1"/>
</dbReference>
<dbReference type="FunFam" id="3.30.70.330:FF:000383">
    <property type="entry name" value="Sex lethal, isoform D"/>
    <property type="match status" value="1"/>
</dbReference>
<feature type="non-terminal residue" evidence="6">
    <location>
        <position position="1"/>
    </location>
</feature>
<dbReference type="PANTHER" id="PTHR48025:SF1">
    <property type="entry name" value="RRM DOMAIN-CONTAINING PROTEIN"/>
    <property type="match status" value="1"/>
</dbReference>
<dbReference type="SMART" id="SM00360">
    <property type="entry name" value="RRM"/>
    <property type="match status" value="1"/>
</dbReference>
<dbReference type="GO" id="GO:0005737">
    <property type="term" value="C:cytoplasm"/>
    <property type="evidence" value="ECO:0007669"/>
    <property type="project" value="UniProtKB-ARBA"/>
</dbReference>
<dbReference type="InterPro" id="IPR035979">
    <property type="entry name" value="RBD_domain_sf"/>
</dbReference>
<name>A0A816AW23_9BILA</name>
<dbReference type="EMBL" id="CAJNOQ010036004">
    <property type="protein sequence ID" value="CAF1602172.1"/>
    <property type="molecule type" value="Genomic_DNA"/>
</dbReference>
<dbReference type="InterPro" id="IPR000504">
    <property type="entry name" value="RRM_dom"/>
</dbReference>
<dbReference type="PANTHER" id="PTHR48025">
    <property type="entry name" value="OS02G0815200 PROTEIN"/>
    <property type="match status" value="1"/>
</dbReference>
<organism evidence="6 8">
    <name type="scientific">Didymodactylos carnosus</name>
    <dbReference type="NCBI Taxonomy" id="1234261"/>
    <lineage>
        <taxon>Eukaryota</taxon>
        <taxon>Metazoa</taxon>
        <taxon>Spiralia</taxon>
        <taxon>Gnathifera</taxon>
        <taxon>Rotifera</taxon>
        <taxon>Eurotatoria</taxon>
        <taxon>Bdelloidea</taxon>
        <taxon>Philodinida</taxon>
        <taxon>Philodinidae</taxon>
        <taxon>Didymodactylos</taxon>
    </lineage>
</organism>
<dbReference type="GO" id="GO:0005634">
    <property type="term" value="C:nucleus"/>
    <property type="evidence" value="ECO:0007669"/>
    <property type="project" value="TreeGrafter"/>
</dbReference>
<keyword evidence="2 3" id="KW-0694">RNA-binding</keyword>
<dbReference type="InterPro" id="IPR012677">
    <property type="entry name" value="Nucleotide-bd_a/b_plait_sf"/>
</dbReference>
<dbReference type="Proteomes" id="UP000681722">
    <property type="component" value="Unassembled WGS sequence"/>
</dbReference>
<gene>
    <name evidence="6" type="ORF">GPM918_LOCUS42519</name>
    <name evidence="7" type="ORF">SRO942_LOCUS43772</name>
</gene>
<proteinExistence type="predicted"/>